<organism evidence="2 3">
    <name type="scientific">Thalassiosira oceanica</name>
    <name type="common">Marine diatom</name>
    <dbReference type="NCBI Taxonomy" id="159749"/>
    <lineage>
        <taxon>Eukaryota</taxon>
        <taxon>Sar</taxon>
        <taxon>Stramenopiles</taxon>
        <taxon>Ochrophyta</taxon>
        <taxon>Bacillariophyta</taxon>
        <taxon>Coscinodiscophyceae</taxon>
        <taxon>Thalassiosirophycidae</taxon>
        <taxon>Thalassiosirales</taxon>
        <taxon>Thalassiosiraceae</taxon>
        <taxon>Thalassiosira</taxon>
    </lineage>
</organism>
<protein>
    <submittedName>
        <fullName evidence="2">Uncharacterized protein</fullName>
    </submittedName>
</protein>
<sequence length="233" mass="25344">MTGAREAQFPRAPDRRDPEGDSQAPFPRCQIPPPMAPKAKAPPTSSMMRYGHGSRSDMLELLIVRLVVRSVVAGLLSSSIPPPAAAAPARGFGTAAGFVPSPRARRSLFFHVRRYGSYRDPILLARCLSSSFLDLFPPSSTEEWTAPGSFSSLGASVLSRRGGWSDHRNGGLSAVSLSPSSPTLRCHGRLLLSSSFVPDLSSQSCVLSFWPLAWFRWPRVAPDLRLCQRSPTR</sequence>
<evidence type="ECO:0000256" key="1">
    <source>
        <dbReference type="SAM" id="MobiDB-lite"/>
    </source>
</evidence>
<proteinExistence type="predicted"/>
<keyword evidence="3" id="KW-1185">Reference proteome</keyword>
<reference evidence="2 3" key="1">
    <citation type="journal article" date="2012" name="Genome Biol.">
        <title>Genome and low-iron response of an oceanic diatom adapted to chronic iron limitation.</title>
        <authorList>
            <person name="Lommer M."/>
            <person name="Specht M."/>
            <person name="Roy A.S."/>
            <person name="Kraemer L."/>
            <person name="Andreson R."/>
            <person name="Gutowska M.A."/>
            <person name="Wolf J."/>
            <person name="Bergner S.V."/>
            <person name="Schilhabel M.B."/>
            <person name="Klostermeier U.C."/>
            <person name="Beiko R.G."/>
            <person name="Rosenstiel P."/>
            <person name="Hippler M."/>
            <person name="Laroche J."/>
        </authorList>
    </citation>
    <scope>NUCLEOTIDE SEQUENCE [LARGE SCALE GENOMIC DNA]</scope>
    <source>
        <strain evidence="2 3">CCMP1005</strain>
    </source>
</reference>
<feature type="non-terminal residue" evidence="2">
    <location>
        <position position="233"/>
    </location>
</feature>
<comment type="caution">
    <text evidence="2">The sequence shown here is derived from an EMBL/GenBank/DDBJ whole genome shotgun (WGS) entry which is preliminary data.</text>
</comment>
<gene>
    <name evidence="2" type="ORF">THAOC_25527</name>
</gene>
<name>K0RR11_THAOC</name>
<evidence type="ECO:0000313" key="3">
    <source>
        <dbReference type="Proteomes" id="UP000266841"/>
    </source>
</evidence>
<dbReference type="AlphaFoldDB" id="K0RR11"/>
<feature type="region of interest" description="Disordered" evidence="1">
    <location>
        <begin position="1"/>
        <end position="49"/>
    </location>
</feature>
<evidence type="ECO:0000313" key="2">
    <source>
        <dbReference type="EMBL" id="EJK54814.1"/>
    </source>
</evidence>
<dbReference type="Proteomes" id="UP000266841">
    <property type="component" value="Unassembled WGS sequence"/>
</dbReference>
<dbReference type="EMBL" id="AGNL01035238">
    <property type="protein sequence ID" value="EJK54814.1"/>
    <property type="molecule type" value="Genomic_DNA"/>
</dbReference>
<accession>K0RR11</accession>